<accession>A0ABW4ZK87</accession>
<protein>
    <recommendedName>
        <fullName evidence="5">Lipoprotein</fullName>
    </recommendedName>
</protein>
<evidence type="ECO:0000256" key="1">
    <source>
        <dbReference type="SAM" id="Coils"/>
    </source>
</evidence>
<organism evidence="3 4">
    <name type="scientific">Paradesertivirga mongoliensis</name>
    <dbReference type="NCBI Taxonomy" id="2100740"/>
    <lineage>
        <taxon>Bacteria</taxon>
        <taxon>Pseudomonadati</taxon>
        <taxon>Bacteroidota</taxon>
        <taxon>Sphingobacteriia</taxon>
        <taxon>Sphingobacteriales</taxon>
        <taxon>Sphingobacteriaceae</taxon>
        <taxon>Paradesertivirga</taxon>
    </lineage>
</organism>
<evidence type="ECO:0008006" key="5">
    <source>
        <dbReference type="Google" id="ProtNLM"/>
    </source>
</evidence>
<proteinExistence type="predicted"/>
<dbReference type="EMBL" id="JBHUHZ010000001">
    <property type="protein sequence ID" value="MFD2162287.1"/>
    <property type="molecule type" value="Genomic_DNA"/>
</dbReference>
<comment type="caution">
    <text evidence="3">The sequence shown here is derived from an EMBL/GenBank/DDBJ whole genome shotgun (WGS) entry which is preliminary data.</text>
</comment>
<dbReference type="Proteomes" id="UP001597387">
    <property type="component" value="Unassembled WGS sequence"/>
</dbReference>
<feature type="signal peptide" evidence="2">
    <location>
        <begin position="1"/>
        <end position="21"/>
    </location>
</feature>
<keyword evidence="2" id="KW-0732">Signal</keyword>
<evidence type="ECO:0000313" key="3">
    <source>
        <dbReference type="EMBL" id="MFD2162287.1"/>
    </source>
</evidence>
<name>A0ABW4ZK87_9SPHI</name>
<reference evidence="4" key="1">
    <citation type="journal article" date="2019" name="Int. J. Syst. Evol. Microbiol.">
        <title>The Global Catalogue of Microorganisms (GCM) 10K type strain sequencing project: providing services to taxonomists for standard genome sequencing and annotation.</title>
        <authorList>
            <consortium name="The Broad Institute Genomics Platform"/>
            <consortium name="The Broad Institute Genome Sequencing Center for Infectious Disease"/>
            <person name="Wu L."/>
            <person name="Ma J."/>
        </authorList>
    </citation>
    <scope>NUCLEOTIDE SEQUENCE [LARGE SCALE GENOMIC DNA]</scope>
    <source>
        <strain evidence="4">KCTC 42217</strain>
    </source>
</reference>
<sequence length="215" mass="25229">MAKLLATIVFCNLFLSCISNTTQKGANKSNVHENQHIQEEQSDLKHKAEQLKKAYKRLSSSSFKMFEQQYFDSFPSSFVLLNGLFGYTDKEPMGADFQPGPLYDESLIYIEAFFKLEEIEKTMYYNRIIDISSNGKWYADGVSHFKHGMQAKLKADIESFCELLKKRTDKEIKGFWFFYFDGPHPPKKMPAELYELKQKNQRVYRLMQESFKEVL</sequence>
<feature type="coiled-coil region" evidence="1">
    <location>
        <begin position="34"/>
        <end position="61"/>
    </location>
</feature>
<dbReference type="PROSITE" id="PS51257">
    <property type="entry name" value="PROKAR_LIPOPROTEIN"/>
    <property type="match status" value="1"/>
</dbReference>
<evidence type="ECO:0000313" key="4">
    <source>
        <dbReference type="Proteomes" id="UP001597387"/>
    </source>
</evidence>
<dbReference type="RefSeq" id="WP_255903916.1">
    <property type="nucleotide sequence ID" value="NZ_JAFMZO010000003.1"/>
</dbReference>
<feature type="chain" id="PRO_5046244030" description="Lipoprotein" evidence="2">
    <location>
        <begin position="22"/>
        <end position="215"/>
    </location>
</feature>
<evidence type="ECO:0000256" key="2">
    <source>
        <dbReference type="SAM" id="SignalP"/>
    </source>
</evidence>
<gene>
    <name evidence="3" type="ORF">ACFSJU_07770</name>
</gene>
<keyword evidence="4" id="KW-1185">Reference proteome</keyword>
<keyword evidence="1" id="KW-0175">Coiled coil</keyword>